<evidence type="ECO:0000256" key="1">
    <source>
        <dbReference type="ARBA" id="ARBA00022737"/>
    </source>
</evidence>
<keyword evidence="5" id="KW-1185">Reference proteome</keyword>
<dbReference type="GO" id="GO:0005085">
    <property type="term" value="F:guanyl-nucleotide exchange factor activity"/>
    <property type="evidence" value="ECO:0007669"/>
    <property type="project" value="TreeGrafter"/>
</dbReference>
<evidence type="ECO:0000256" key="2">
    <source>
        <dbReference type="PROSITE-ProRule" id="PRU00235"/>
    </source>
</evidence>
<dbReference type="GO" id="GO:0005743">
    <property type="term" value="C:mitochondrial inner membrane"/>
    <property type="evidence" value="ECO:0007669"/>
    <property type="project" value="TreeGrafter"/>
</dbReference>
<reference evidence="4" key="1">
    <citation type="submission" date="2022-01" db="EMBL/GenBank/DDBJ databases">
        <authorList>
            <person name="King R."/>
        </authorList>
    </citation>
    <scope>NUCLEOTIDE SEQUENCE</scope>
</reference>
<dbReference type="Proteomes" id="UP001152799">
    <property type="component" value="Chromosome 7"/>
</dbReference>
<gene>
    <name evidence="4" type="ORF">CEUTPL_LOCUS12219</name>
</gene>
<dbReference type="PROSITE" id="PS50012">
    <property type="entry name" value="RCC1_3"/>
    <property type="match status" value="6"/>
</dbReference>
<dbReference type="InterPro" id="IPR058923">
    <property type="entry name" value="RCC1-like_dom"/>
</dbReference>
<keyword evidence="1" id="KW-0677">Repeat</keyword>
<feature type="repeat" description="RCC1" evidence="2">
    <location>
        <begin position="333"/>
        <end position="390"/>
    </location>
</feature>
<feature type="repeat" description="RCC1" evidence="2">
    <location>
        <begin position="391"/>
        <end position="440"/>
    </location>
</feature>
<dbReference type="PRINTS" id="PR00633">
    <property type="entry name" value="RCCNDNSATION"/>
</dbReference>
<dbReference type="PANTHER" id="PTHR46337:SF1">
    <property type="entry name" value="RCC1-LIKE G EXCHANGING FACTOR-LIKE PROTEIN"/>
    <property type="match status" value="1"/>
</dbReference>
<dbReference type="PANTHER" id="PTHR46337">
    <property type="entry name" value="RCC1-LIKE G EXCHANGING FACTOR-LIKE PROTEIN"/>
    <property type="match status" value="1"/>
</dbReference>
<accession>A0A9N9MWA0</accession>
<evidence type="ECO:0000313" key="5">
    <source>
        <dbReference type="Proteomes" id="UP001152799"/>
    </source>
</evidence>
<feature type="repeat" description="RCC1" evidence="2">
    <location>
        <begin position="279"/>
        <end position="332"/>
    </location>
</feature>
<dbReference type="GO" id="GO:0019843">
    <property type="term" value="F:rRNA binding"/>
    <property type="evidence" value="ECO:0007669"/>
    <property type="project" value="TreeGrafter"/>
</dbReference>
<feature type="repeat" description="RCC1" evidence="2">
    <location>
        <begin position="48"/>
        <end position="104"/>
    </location>
</feature>
<proteinExistence type="predicted"/>
<organism evidence="4 5">
    <name type="scientific">Ceutorhynchus assimilis</name>
    <name type="common">cabbage seed weevil</name>
    <dbReference type="NCBI Taxonomy" id="467358"/>
    <lineage>
        <taxon>Eukaryota</taxon>
        <taxon>Metazoa</taxon>
        <taxon>Ecdysozoa</taxon>
        <taxon>Arthropoda</taxon>
        <taxon>Hexapoda</taxon>
        <taxon>Insecta</taxon>
        <taxon>Pterygota</taxon>
        <taxon>Neoptera</taxon>
        <taxon>Endopterygota</taxon>
        <taxon>Coleoptera</taxon>
        <taxon>Polyphaga</taxon>
        <taxon>Cucujiformia</taxon>
        <taxon>Curculionidae</taxon>
        <taxon>Ceutorhynchinae</taxon>
        <taxon>Ceutorhynchus</taxon>
    </lineage>
</organism>
<dbReference type="GO" id="GO:0070131">
    <property type="term" value="P:positive regulation of mitochondrial translation"/>
    <property type="evidence" value="ECO:0007669"/>
    <property type="project" value="TreeGrafter"/>
</dbReference>
<dbReference type="SUPFAM" id="SSF50985">
    <property type="entry name" value="RCC1/BLIP-II"/>
    <property type="match status" value="1"/>
</dbReference>
<dbReference type="Pfam" id="PF25390">
    <property type="entry name" value="WD40_RLD"/>
    <property type="match status" value="1"/>
</dbReference>
<feature type="repeat" description="RCC1" evidence="2">
    <location>
        <begin position="108"/>
        <end position="169"/>
    </location>
</feature>
<dbReference type="OrthoDB" id="70707at2759"/>
<dbReference type="InterPro" id="IPR053035">
    <property type="entry name" value="Mitochondrial_GEF_domain"/>
</dbReference>
<evidence type="ECO:0000259" key="3">
    <source>
        <dbReference type="Pfam" id="PF25390"/>
    </source>
</evidence>
<name>A0A9N9MWA0_9CUCU</name>
<evidence type="ECO:0000313" key="4">
    <source>
        <dbReference type="EMBL" id="CAG9771794.1"/>
    </source>
</evidence>
<dbReference type="EMBL" id="OU892283">
    <property type="protein sequence ID" value="CAG9771794.1"/>
    <property type="molecule type" value="Genomic_DNA"/>
</dbReference>
<dbReference type="Gene3D" id="2.130.10.30">
    <property type="entry name" value="Regulator of chromosome condensation 1/beta-lactamase-inhibitor protein II"/>
    <property type="match status" value="2"/>
</dbReference>
<sequence>MSSFRKINEKLVTLGVRYVSGPKRKYPINPALADDLPVFQYKPSKKTHRVFCWGNAQTGALGIKGLLEKEATTLRFPKRLGFGEKFEVVTAAAGYGFTVFAIDSSTDVKLYGTGINSDSQLGLHEIRKDHPLEIIFYPQPISLPIRYPETTKILKLAAGRAHLLVLTDEGVFLLGNNAYGQCGRKIIPNEDYIKSNVINHLDKIDGKNIVDVECGQDHSLLLAEDGSVYTCGWGADGQTGLGHFKSTENFSKVEGDIQGEKIVQLACKSDFVLALNDKGEAFGWGNTEYGQISLPNNEQQLANPTCIDMVNKLGKITSVASGGSFCLVANDSGQVFSWGYGLLGLGPNADMSKKPLKIPETLFGRNDFQPDTRVIKVRCGLNYSAAVTNSGDLFVWGRNRDCCLGLGHEKDQYFPLKVAIGGFVQDVFCGLDHTVALCKPFI</sequence>
<dbReference type="InterPro" id="IPR009091">
    <property type="entry name" value="RCC1/BLIP-II"/>
</dbReference>
<feature type="repeat" description="RCC1" evidence="2">
    <location>
        <begin position="169"/>
        <end position="225"/>
    </location>
</feature>
<dbReference type="InterPro" id="IPR000408">
    <property type="entry name" value="Reg_chr_condens"/>
</dbReference>
<protein>
    <recommendedName>
        <fullName evidence="3">RCC1-like domain-containing protein</fullName>
    </recommendedName>
</protein>
<dbReference type="AlphaFoldDB" id="A0A9N9MWA0"/>
<dbReference type="Pfam" id="PF00415">
    <property type="entry name" value="RCC1"/>
    <property type="match status" value="1"/>
</dbReference>
<feature type="domain" description="RCC1-like" evidence="3">
    <location>
        <begin position="201"/>
        <end position="439"/>
    </location>
</feature>